<dbReference type="SUPFAM" id="SSF55486">
    <property type="entry name" value="Metalloproteases ('zincins'), catalytic domain"/>
    <property type="match status" value="1"/>
</dbReference>
<dbReference type="Gene3D" id="1.10.1380.10">
    <property type="entry name" value="Neutral endopeptidase , domain2"/>
    <property type="match status" value="1"/>
</dbReference>
<dbReference type="GO" id="GO:0016485">
    <property type="term" value="P:protein processing"/>
    <property type="evidence" value="ECO:0007669"/>
    <property type="project" value="TreeGrafter"/>
</dbReference>
<evidence type="ECO:0000259" key="10">
    <source>
        <dbReference type="Pfam" id="PF01431"/>
    </source>
</evidence>
<dbReference type="InterPro" id="IPR024079">
    <property type="entry name" value="MetalloPept_cat_dom_sf"/>
</dbReference>
<keyword evidence="8" id="KW-0175">Coiled coil</keyword>
<evidence type="ECO:0000256" key="7">
    <source>
        <dbReference type="ARBA" id="ARBA00023049"/>
    </source>
</evidence>
<reference evidence="13" key="1">
    <citation type="submission" date="2016-11" db="UniProtKB">
        <authorList>
            <consortium name="WormBaseParasite"/>
        </authorList>
    </citation>
    <scope>IDENTIFICATION</scope>
</reference>
<evidence type="ECO:0000256" key="8">
    <source>
        <dbReference type="SAM" id="Coils"/>
    </source>
</evidence>
<feature type="domain" description="Peptidase M13 N-terminal" evidence="11">
    <location>
        <begin position="132"/>
        <end position="479"/>
    </location>
</feature>
<name>A0A1I7TSR0_9PELO</name>
<dbReference type="AlphaFoldDB" id="A0A1I7TSR0"/>
<proteinExistence type="inferred from homology"/>
<feature type="domain" description="Peptidase M13 C-terminal" evidence="10">
    <location>
        <begin position="529"/>
        <end position="606"/>
    </location>
</feature>
<comment type="cofactor">
    <cofactor evidence="1">
        <name>Zn(2+)</name>
        <dbReference type="ChEBI" id="CHEBI:29105"/>
    </cofactor>
</comment>
<keyword evidence="9" id="KW-1133">Transmembrane helix</keyword>
<protein>
    <submittedName>
        <fullName evidence="13">Peptidase_M13_N domain-containing protein</fullName>
    </submittedName>
</protein>
<accession>A0A1I7TSR0</accession>
<keyword evidence="3" id="KW-0645">Protease</keyword>
<comment type="similarity">
    <text evidence="2">Belongs to the peptidase M13 family.</text>
</comment>
<dbReference type="Proteomes" id="UP000095282">
    <property type="component" value="Unplaced"/>
</dbReference>
<dbReference type="PROSITE" id="PS51885">
    <property type="entry name" value="NEPRILYSIN"/>
    <property type="match status" value="1"/>
</dbReference>
<sequence length="694" mass="78792">MNEEVPIKKTKEKQLKKTQSSSHLFLIPSKGNKKKTALSLVEVGLPDPIEEQQKILGRPTPCTVLAVSTTLFVLILLIIALGQLGLHDKSAFQWVKEDKENPRKQVPLPCVTPECIRYSAELLESINPEINPCSNFHEHVCSGFAPKNQNFQKLLKLAVSQSTSDHSKALKTVRIMLSKCALEESKELNRREQLGTIVSPLLPFPIFSINWNLNSHSSATNDSNSTFVHEHLTEVLIHISRHTPDDTGILGLTPSTDSEFSIFVIKPNSSSLTLYQLRNAVDVLKRHIPEDMLGNRNISENEYERQLNDILELQKKLKAVEFEARPGLILLKTIKEQMSHVDWDELIDSWYPTNGNNTVFGKVFGFNTTYYKEINDILSSTPSETVYNYLLLRFSFIFLRSELSSKLEETCLEQVAETVPGRIVLHGSAEPEAMELFNQMRPTIQTHMRRSLLDLEWMDASGIEIALMKLEKTKTIFGFEGEELIDELNIIENSSYAATLCQVLEWQTKNMFKSIAENTVSIFLNSDVFYSVERNEITISRSLLHYPFISSHLPNYTNFATVASKVIPQLIHIFDERGRFYDANGAHRDWWITLTNDNFRQVLRCFDSYVQHVFGVGITLGWNAYDSTEEPYAVLPGFNRSDTDLFFYSLGKTVCNTDPVKINAALASVPEFNLAFGCASTKKKNRKPMCKMAA</sequence>
<keyword evidence="12" id="KW-1185">Reference proteome</keyword>
<evidence type="ECO:0000256" key="3">
    <source>
        <dbReference type="ARBA" id="ARBA00022670"/>
    </source>
</evidence>
<evidence type="ECO:0000256" key="5">
    <source>
        <dbReference type="ARBA" id="ARBA00022801"/>
    </source>
</evidence>
<evidence type="ECO:0000256" key="1">
    <source>
        <dbReference type="ARBA" id="ARBA00001947"/>
    </source>
</evidence>
<evidence type="ECO:0000256" key="9">
    <source>
        <dbReference type="SAM" id="Phobius"/>
    </source>
</evidence>
<evidence type="ECO:0000259" key="11">
    <source>
        <dbReference type="Pfam" id="PF05649"/>
    </source>
</evidence>
<organism evidence="12 13">
    <name type="scientific">Caenorhabditis tropicalis</name>
    <dbReference type="NCBI Taxonomy" id="1561998"/>
    <lineage>
        <taxon>Eukaryota</taxon>
        <taxon>Metazoa</taxon>
        <taxon>Ecdysozoa</taxon>
        <taxon>Nematoda</taxon>
        <taxon>Chromadorea</taxon>
        <taxon>Rhabditida</taxon>
        <taxon>Rhabditina</taxon>
        <taxon>Rhabditomorpha</taxon>
        <taxon>Rhabditoidea</taxon>
        <taxon>Rhabditidae</taxon>
        <taxon>Peloderinae</taxon>
        <taxon>Caenorhabditis</taxon>
    </lineage>
</organism>
<feature type="transmembrane region" description="Helical" evidence="9">
    <location>
        <begin position="62"/>
        <end position="86"/>
    </location>
</feature>
<dbReference type="InterPro" id="IPR018497">
    <property type="entry name" value="Peptidase_M13_C"/>
</dbReference>
<evidence type="ECO:0000256" key="2">
    <source>
        <dbReference type="ARBA" id="ARBA00007357"/>
    </source>
</evidence>
<dbReference type="Pfam" id="PF05649">
    <property type="entry name" value="Peptidase_M13_N"/>
    <property type="match status" value="1"/>
</dbReference>
<dbReference type="InterPro" id="IPR042089">
    <property type="entry name" value="Peptidase_M13_dom_2"/>
</dbReference>
<dbReference type="Gene3D" id="3.40.390.10">
    <property type="entry name" value="Collagenase (Catalytic Domain)"/>
    <property type="match status" value="1"/>
</dbReference>
<keyword evidence="9" id="KW-0812">Transmembrane</keyword>
<dbReference type="PANTHER" id="PTHR11733">
    <property type="entry name" value="ZINC METALLOPROTEASE FAMILY M13 NEPRILYSIN-RELATED"/>
    <property type="match status" value="1"/>
</dbReference>
<dbReference type="GO" id="GO:0004222">
    <property type="term" value="F:metalloendopeptidase activity"/>
    <property type="evidence" value="ECO:0007669"/>
    <property type="project" value="InterPro"/>
</dbReference>
<evidence type="ECO:0000256" key="4">
    <source>
        <dbReference type="ARBA" id="ARBA00022723"/>
    </source>
</evidence>
<keyword evidence="6" id="KW-0862">Zinc</keyword>
<dbReference type="InterPro" id="IPR000718">
    <property type="entry name" value="Peptidase_M13"/>
</dbReference>
<keyword evidence="9" id="KW-0472">Membrane</keyword>
<dbReference type="PANTHER" id="PTHR11733:SF185">
    <property type="entry name" value="NEPRILYSIN METALLOPEPTIDASE FAMILY"/>
    <property type="match status" value="1"/>
</dbReference>
<feature type="coiled-coil region" evidence="8">
    <location>
        <begin position="296"/>
        <end position="323"/>
    </location>
</feature>
<dbReference type="Pfam" id="PF01431">
    <property type="entry name" value="Peptidase_M13"/>
    <property type="match status" value="1"/>
</dbReference>
<evidence type="ECO:0000313" key="13">
    <source>
        <dbReference type="WBParaSite" id="Csp11.Scaffold629.g11394.t1"/>
    </source>
</evidence>
<dbReference type="GO" id="GO:0005886">
    <property type="term" value="C:plasma membrane"/>
    <property type="evidence" value="ECO:0007669"/>
    <property type="project" value="TreeGrafter"/>
</dbReference>
<dbReference type="InterPro" id="IPR008753">
    <property type="entry name" value="Peptidase_M13_N"/>
</dbReference>
<dbReference type="WBParaSite" id="Csp11.Scaffold629.g11394.t1">
    <property type="protein sequence ID" value="Csp11.Scaffold629.g11394.t1"/>
    <property type="gene ID" value="Csp11.Scaffold629.g11394"/>
</dbReference>
<dbReference type="STRING" id="1561998.A0A1I7TSR0"/>
<dbReference type="eggNOG" id="KOG3624">
    <property type="taxonomic scope" value="Eukaryota"/>
</dbReference>
<keyword evidence="5" id="KW-0378">Hydrolase</keyword>
<keyword evidence="7" id="KW-0482">Metalloprotease</keyword>
<dbReference type="GO" id="GO:0046872">
    <property type="term" value="F:metal ion binding"/>
    <property type="evidence" value="ECO:0007669"/>
    <property type="project" value="UniProtKB-KW"/>
</dbReference>
<evidence type="ECO:0000313" key="12">
    <source>
        <dbReference type="Proteomes" id="UP000095282"/>
    </source>
</evidence>
<keyword evidence="4" id="KW-0479">Metal-binding</keyword>
<evidence type="ECO:0000256" key="6">
    <source>
        <dbReference type="ARBA" id="ARBA00022833"/>
    </source>
</evidence>